<dbReference type="GO" id="GO:0097367">
    <property type="term" value="F:carbohydrate derivative binding"/>
    <property type="evidence" value="ECO:0007669"/>
    <property type="project" value="InterPro"/>
</dbReference>
<dbReference type="GO" id="GO:1901135">
    <property type="term" value="P:carbohydrate derivative metabolic process"/>
    <property type="evidence" value="ECO:0007669"/>
    <property type="project" value="InterPro"/>
</dbReference>
<reference evidence="6 7" key="1">
    <citation type="submission" date="2016-10" db="EMBL/GenBank/DDBJ databases">
        <authorList>
            <person name="de Groot N.N."/>
        </authorList>
    </citation>
    <scope>NUCLEOTIDE SEQUENCE [LARGE SCALE GENOMIC DNA]</scope>
    <source>
        <strain evidence="6 7">DSM 15695</strain>
    </source>
</reference>
<keyword evidence="3" id="KW-0804">Transcription</keyword>
<dbReference type="InterPro" id="IPR046348">
    <property type="entry name" value="SIS_dom_sf"/>
</dbReference>
<protein>
    <submittedName>
        <fullName evidence="6">Transcriptional regulator, RpiR family</fullName>
    </submittedName>
</protein>
<proteinExistence type="predicted"/>
<dbReference type="Proteomes" id="UP000198833">
    <property type="component" value="Unassembled WGS sequence"/>
</dbReference>
<dbReference type="InterPro" id="IPR001347">
    <property type="entry name" value="SIS_dom"/>
</dbReference>
<evidence type="ECO:0000313" key="7">
    <source>
        <dbReference type="Proteomes" id="UP000198833"/>
    </source>
</evidence>
<evidence type="ECO:0000259" key="5">
    <source>
        <dbReference type="PROSITE" id="PS51464"/>
    </source>
</evidence>
<dbReference type="PROSITE" id="PS51071">
    <property type="entry name" value="HTH_RPIR"/>
    <property type="match status" value="1"/>
</dbReference>
<dbReference type="PANTHER" id="PTHR30514:SF1">
    <property type="entry name" value="HTH-TYPE TRANSCRIPTIONAL REGULATOR HEXR-RELATED"/>
    <property type="match status" value="1"/>
</dbReference>
<sequence length="253" mass="29359">MLKLKALFTKYYQQLTSNEKYLFQYILDRPQEIANMSISDLSESIHISTSSISRFCQKIGFDGYSEFRYFLSNNENEEKHAQISDPDYIFEDFYSTKKLFNQADSRKLISWLEEANIIFCYGTGMGQRLVIKDFIRKMLPLKKIVIEIEAPTELSYYSHNSNAQDILMIFSLSGNVDNIVSQVALFKQKQVRIVGVSQLGQSVLSDLSDFNLYYQSQVFASEMDTYVSFLPIHYLTDLIILAYKNQSDNEELS</sequence>
<dbReference type="PANTHER" id="PTHR30514">
    <property type="entry name" value="GLUCOKINASE"/>
    <property type="match status" value="1"/>
</dbReference>
<evidence type="ECO:0000256" key="1">
    <source>
        <dbReference type="ARBA" id="ARBA00023015"/>
    </source>
</evidence>
<feature type="domain" description="SIS" evidence="5">
    <location>
        <begin position="108"/>
        <end position="253"/>
    </location>
</feature>
<keyword evidence="7" id="KW-1185">Reference proteome</keyword>
<dbReference type="InterPro" id="IPR000281">
    <property type="entry name" value="HTH_RpiR"/>
</dbReference>
<dbReference type="EMBL" id="FOEN01000006">
    <property type="protein sequence ID" value="SEQ18687.1"/>
    <property type="molecule type" value="Genomic_DNA"/>
</dbReference>
<name>A0A1H9DZE2_9LACT</name>
<dbReference type="AlphaFoldDB" id="A0A1H9DZE2"/>
<accession>A0A1H9DZE2</accession>
<evidence type="ECO:0000256" key="3">
    <source>
        <dbReference type="ARBA" id="ARBA00023163"/>
    </source>
</evidence>
<dbReference type="GO" id="GO:0003677">
    <property type="term" value="F:DNA binding"/>
    <property type="evidence" value="ECO:0007669"/>
    <property type="project" value="UniProtKB-KW"/>
</dbReference>
<dbReference type="Pfam" id="PF01380">
    <property type="entry name" value="SIS"/>
    <property type="match status" value="1"/>
</dbReference>
<dbReference type="Gene3D" id="1.10.10.10">
    <property type="entry name" value="Winged helix-like DNA-binding domain superfamily/Winged helix DNA-binding domain"/>
    <property type="match status" value="1"/>
</dbReference>
<evidence type="ECO:0000313" key="6">
    <source>
        <dbReference type="EMBL" id="SEQ18687.1"/>
    </source>
</evidence>
<keyword evidence="1" id="KW-0805">Transcription regulation</keyword>
<dbReference type="InterPro" id="IPR047640">
    <property type="entry name" value="RpiR-like"/>
</dbReference>
<dbReference type="SUPFAM" id="SSF53697">
    <property type="entry name" value="SIS domain"/>
    <property type="match status" value="1"/>
</dbReference>
<dbReference type="RefSeq" id="WP_092571845.1">
    <property type="nucleotide sequence ID" value="NZ_CALUDV010000029.1"/>
</dbReference>
<dbReference type="InterPro" id="IPR009057">
    <property type="entry name" value="Homeodomain-like_sf"/>
</dbReference>
<dbReference type="Pfam" id="PF01418">
    <property type="entry name" value="HTH_6"/>
    <property type="match status" value="1"/>
</dbReference>
<dbReference type="Gene3D" id="3.40.50.10490">
    <property type="entry name" value="Glucose-6-phosphate isomerase like protein, domain 1"/>
    <property type="match status" value="1"/>
</dbReference>
<dbReference type="PROSITE" id="PS51464">
    <property type="entry name" value="SIS"/>
    <property type="match status" value="1"/>
</dbReference>
<keyword evidence="2" id="KW-0238">DNA-binding</keyword>
<evidence type="ECO:0000256" key="2">
    <source>
        <dbReference type="ARBA" id="ARBA00023125"/>
    </source>
</evidence>
<dbReference type="InterPro" id="IPR035472">
    <property type="entry name" value="RpiR-like_SIS"/>
</dbReference>
<dbReference type="InterPro" id="IPR036388">
    <property type="entry name" value="WH-like_DNA-bd_sf"/>
</dbReference>
<dbReference type="GO" id="GO:0003700">
    <property type="term" value="F:DNA-binding transcription factor activity"/>
    <property type="evidence" value="ECO:0007669"/>
    <property type="project" value="InterPro"/>
</dbReference>
<dbReference type="CDD" id="cd05013">
    <property type="entry name" value="SIS_RpiR"/>
    <property type="match status" value="1"/>
</dbReference>
<feature type="domain" description="HTH rpiR-type" evidence="4">
    <location>
        <begin position="2"/>
        <end position="78"/>
    </location>
</feature>
<organism evidence="6 7">
    <name type="scientific">Ignavigranum ruoffiae</name>
    <dbReference type="NCBI Taxonomy" id="89093"/>
    <lineage>
        <taxon>Bacteria</taxon>
        <taxon>Bacillati</taxon>
        <taxon>Bacillota</taxon>
        <taxon>Bacilli</taxon>
        <taxon>Lactobacillales</taxon>
        <taxon>Aerococcaceae</taxon>
        <taxon>Ignavigranum</taxon>
    </lineage>
</organism>
<dbReference type="SUPFAM" id="SSF46689">
    <property type="entry name" value="Homeodomain-like"/>
    <property type="match status" value="1"/>
</dbReference>
<gene>
    <name evidence="6" type="ORF">SAMN04488558_10647</name>
</gene>
<dbReference type="STRING" id="89093.SAMN04488558_10647"/>
<dbReference type="OrthoDB" id="1648815at2"/>
<evidence type="ECO:0000259" key="4">
    <source>
        <dbReference type="PROSITE" id="PS51071"/>
    </source>
</evidence>